<reference evidence="2 3" key="1">
    <citation type="submission" date="2019-03" db="EMBL/GenBank/DDBJ databases">
        <title>Genomic Encyclopedia of Type Strains, Phase IV (KMG-IV): sequencing the most valuable type-strain genomes for metagenomic binning, comparative biology and taxonomic classification.</title>
        <authorList>
            <person name="Goeker M."/>
        </authorList>
    </citation>
    <scope>NUCLEOTIDE SEQUENCE [LARGE SCALE GENOMIC DNA]</scope>
    <source>
        <strain evidence="2 3">DSM 45765</strain>
    </source>
</reference>
<dbReference type="AlphaFoldDB" id="A0A4V2SUM3"/>
<organism evidence="2 3">
    <name type="scientific">Tamaricihabitans halophyticus</name>
    <dbReference type="NCBI Taxonomy" id="1262583"/>
    <lineage>
        <taxon>Bacteria</taxon>
        <taxon>Bacillati</taxon>
        <taxon>Actinomycetota</taxon>
        <taxon>Actinomycetes</taxon>
        <taxon>Pseudonocardiales</taxon>
        <taxon>Pseudonocardiaceae</taxon>
        <taxon>Tamaricihabitans</taxon>
    </lineage>
</organism>
<accession>A0A4V2SUM3</accession>
<evidence type="ECO:0000259" key="1">
    <source>
        <dbReference type="Pfam" id="PF12680"/>
    </source>
</evidence>
<evidence type="ECO:0000313" key="3">
    <source>
        <dbReference type="Proteomes" id="UP000294911"/>
    </source>
</evidence>
<gene>
    <name evidence="2" type="ORF">EV191_102348</name>
</gene>
<dbReference type="InterPro" id="IPR032710">
    <property type="entry name" value="NTF2-like_dom_sf"/>
</dbReference>
<protein>
    <submittedName>
        <fullName evidence="2">SnoaL-like protein</fullName>
    </submittedName>
</protein>
<dbReference type="Proteomes" id="UP000294911">
    <property type="component" value="Unassembled WGS sequence"/>
</dbReference>
<dbReference type="EMBL" id="SLXQ01000002">
    <property type="protein sequence ID" value="TCP55136.1"/>
    <property type="molecule type" value="Genomic_DNA"/>
</dbReference>
<dbReference type="SUPFAM" id="SSF54427">
    <property type="entry name" value="NTF2-like"/>
    <property type="match status" value="1"/>
</dbReference>
<proteinExistence type="predicted"/>
<sequence>MATRFDVPRPARRNYSVDPADVFEAYNDAVNLRDVRTAQTLLSPNLSVTINERPAIGFTDGDQVTDELLLRCFPNCRREILRTLVQSNQAAVRWRLRGEPARTFAGLPELDVHGCMFVRVRDGRMAQVAMYFEDLGLRTILARARDLLARVPRAAG</sequence>
<dbReference type="Gene3D" id="3.10.450.50">
    <property type="match status" value="1"/>
</dbReference>
<dbReference type="RefSeq" id="WP_165912887.1">
    <property type="nucleotide sequence ID" value="NZ_SLXQ01000002.1"/>
</dbReference>
<feature type="domain" description="SnoaL-like" evidence="1">
    <location>
        <begin position="24"/>
        <end position="127"/>
    </location>
</feature>
<keyword evidence="3" id="KW-1185">Reference proteome</keyword>
<comment type="caution">
    <text evidence="2">The sequence shown here is derived from an EMBL/GenBank/DDBJ whole genome shotgun (WGS) entry which is preliminary data.</text>
</comment>
<dbReference type="Pfam" id="PF12680">
    <property type="entry name" value="SnoaL_2"/>
    <property type="match status" value="1"/>
</dbReference>
<evidence type="ECO:0000313" key="2">
    <source>
        <dbReference type="EMBL" id="TCP55136.1"/>
    </source>
</evidence>
<name>A0A4V2SUM3_9PSEU</name>
<dbReference type="InterPro" id="IPR037401">
    <property type="entry name" value="SnoaL-like"/>
</dbReference>